<name>A0A660SN79_UNCW3</name>
<feature type="site" description="Interaction with tRNA" evidence="9">
    <location>
        <position position="114"/>
    </location>
</feature>
<dbReference type="PANTHER" id="PTHR11933:SF5">
    <property type="entry name" value="MITOCHONDRIAL TRNA-SPECIFIC 2-THIOURIDYLASE 1"/>
    <property type="match status" value="1"/>
</dbReference>
<feature type="domain" description="tRNA-specific 2-thiouridylase MnmA-like C-terminal" evidence="10">
    <location>
        <begin position="250"/>
        <end position="319"/>
    </location>
</feature>
<dbReference type="CDD" id="cd01998">
    <property type="entry name" value="MnmA_TRMU-like"/>
    <property type="match status" value="1"/>
</dbReference>
<feature type="binding site" evidence="9">
    <location>
        <position position="32"/>
    </location>
    <ligand>
        <name>ATP</name>
        <dbReference type="ChEBI" id="CHEBI:30616"/>
    </ligand>
</feature>
<protein>
    <recommendedName>
        <fullName evidence="9">tRNA-specific 2-thiouridylase MnmA</fullName>
        <ecNumber evidence="9">2.8.1.13</ecNumber>
    </recommendedName>
</protein>
<dbReference type="FunFam" id="2.30.30.280:FF:000001">
    <property type="entry name" value="tRNA-specific 2-thiouridylase MnmA"/>
    <property type="match status" value="1"/>
</dbReference>
<evidence type="ECO:0000313" key="13">
    <source>
        <dbReference type="Proteomes" id="UP000268469"/>
    </source>
</evidence>
<evidence type="ECO:0000256" key="6">
    <source>
        <dbReference type="ARBA" id="ARBA00022884"/>
    </source>
</evidence>
<dbReference type="InterPro" id="IPR014729">
    <property type="entry name" value="Rossmann-like_a/b/a_fold"/>
</dbReference>
<feature type="active site" description="Nucleophile" evidence="9">
    <location>
        <position position="89"/>
    </location>
</feature>
<keyword evidence="9" id="KW-0963">Cytoplasm</keyword>
<sequence>MRVVLLLSGGIDSAAAGRVLVDRGAEVVGVTLDLGDNRCCQLELARRICGRLSIPHYVYNLKERFRTEIIETYKKRLYTGLTPNPCPECNLRIKFLTGLRIADEIGADLFATGHYARKRRGDGWELLEAKDLRVSQAYFLALIDQRILDRIIFPIGDLMREEVEEIGRGIGGEFLSSQEICFDPELLERPGEVVDRNGRVLGRHRGYYFYTIGQRHGLGIGGGTPFYVIAKECQENRIVVGSREELLTTRFRVGGIHWISTPPRLPIRVEVRVRYQSEPIPGEVGSGGEVFLDRPHFAITPGQLAVFSKGERILGGGWIDA</sequence>
<feature type="region of interest" description="Interaction with tRNA" evidence="9">
    <location>
        <begin position="274"/>
        <end position="275"/>
    </location>
</feature>
<keyword evidence="6 9" id="KW-0694">RNA-binding</keyword>
<dbReference type="InterPro" id="IPR046885">
    <property type="entry name" value="MnmA-like_C"/>
</dbReference>
<feature type="binding site" evidence="9">
    <location>
        <position position="113"/>
    </location>
    <ligand>
        <name>ATP</name>
        <dbReference type="ChEBI" id="CHEBI:30616"/>
    </ligand>
</feature>
<dbReference type="Pfam" id="PF03054">
    <property type="entry name" value="tRNA_Me_trans"/>
    <property type="match status" value="1"/>
</dbReference>
<evidence type="ECO:0000256" key="2">
    <source>
        <dbReference type="ARBA" id="ARBA00022679"/>
    </source>
</evidence>
<keyword evidence="5 9" id="KW-0067">ATP-binding</keyword>
<evidence type="ECO:0000256" key="5">
    <source>
        <dbReference type="ARBA" id="ARBA00022840"/>
    </source>
</evidence>
<evidence type="ECO:0000313" key="12">
    <source>
        <dbReference type="EMBL" id="RKX71566.1"/>
    </source>
</evidence>
<evidence type="ECO:0000256" key="1">
    <source>
        <dbReference type="ARBA" id="ARBA00022555"/>
    </source>
</evidence>
<dbReference type="PANTHER" id="PTHR11933">
    <property type="entry name" value="TRNA 5-METHYLAMINOMETHYL-2-THIOURIDYLATE -METHYLTRANSFERASE"/>
    <property type="match status" value="1"/>
</dbReference>
<accession>A0A660SN79</accession>
<comment type="caution">
    <text evidence="9">Lacks conserved residue(s) required for the propagation of feature annotation.</text>
</comment>
<evidence type="ECO:0000256" key="9">
    <source>
        <dbReference type="HAMAP-Rule" id="MF_00144"/>
    </source>
</evidence>
<evidence type="ECO:0000256" key="8">
    <source>
        <dbReference type="ARBA" id="ARBA00051542"/>
    </source>
</evidence>
<proteinExistence type="inferred from homology"/>
<dbReference type="AlphaFoldDB" id="A0A660SN79"/>
<dbReference type="InterPro" id="IPR046884">
    <property type="entry name" value="MnmA-like_central"/>
</dbReference>
<dbReference type="InterPro" id="IPR004506">
    <property type="entry name" value="MnmA-like"/>
</dbReference>
<evidence type="ECO:0000256" key="7">
    <source>
        <dbReference type="ARBA" id="ARBA00023157"/>
    </source>
</evidence>
<dbReference type="GO" id="GO:0005524">
    <property type="term" value="F:ATP binding"/>
    <property type="evidence" value="ECO:0007669"/>
    <property type="project" value="UniProtKB-KW"/>
</dbReference>
<keyword evidence="2 9" id="KW-0808">Transferase</keyword>
<dbReference type="GO" id="GO:0002143">
    <property type="term" value="P:tRNA wobble position uridine thiolation"/>
    <property type="evidence" value="ECO:0007669"/>
    <property type="project" value="TreeGrafter"/>
</dbReference>
<feature type="site" description="Interaction with tRNA" evidence="9">
    <location>
        <position position="303"/>
    </location>
</feature>
<comment type="subcellular location">
    <subcellularLocation>
        <location evidence="9">Cytoplasm</location>
    </subcellularLocation>
</comment>
<dbReference type="EC" id="2.8.1.13" evidence="9"/>
<comment type="similarity">
    <text evidence="9">Belongs to the MnmA/TRMU family.</text>
</comment>
<reference evidence="12 13" key="1">
    <citation type="submission" date="2018-06" db="EMBL/GenBank/DDBJ databases">
        <title>Extensive metabolic versatility and redundancy in microbially diverse, dynamic hydrothermal sediments.</title>
        <authorList>
            <person name="Dombrowski N."/>
            <person name="Teske A."/>
            <person name="Baker B.J."/>
        </authorList>
    </citation>
    <scope>NUCLEOTIDE SEQUENCE [LARGE SCALE GENOMIC DNA]</scope>
    <source>
        <strain evidence="12">B36_G15</strain>
    </source>
</reference>
<dbReference type="Gene3D" id="2.30.30.280">
    <property type="entry name" value="Adenine nucleotide alpha hydrolases-like domains"/>
    <property type="match status" value="1"/>
</dbReference>
<feature type="active site" description="Cysteine persulfide intermediate" evidence="9">
    <location>
        <position position="181"/>
    </location>
</feature>
<dbReference type="InterPro" id="IPR023382">
    <property type="entry name" value="MnmA-like_central_sf"/>
</dbReference>
<feature type="binding site" evidence="9">
    <location>
        <begin position="6"/>
        <end position="13"/>
    </location>
    <ligand>
        <name>ATP</name>
        <dbReference type="ChEBI" id="CHEBI:30616"/>
    </ligand>
</feature>
<keyword evidence="3 9" id="KW-0819">tRNA processing</keyword>
<dbReference type="Proteomes" id="UP000268469">
    <property type="component" value="Unassembled WGS sequence"/>
</dbReference>
<keyword evidence="4 9" id="KW-0547">Nucleotide-binding</keyword>
<keyword evidence="7" id="KW-1015">Disulfide bond</keyword>
<evidence type="ECO:0000259" key="10">
    <source>
        <dbReference type="Pfam" id="PF20258"/>
    </source>
</evidence>
<dbReference type="Gene3D" id="3.40.50.620">
    <property type="entry name" value="HUPs"/>
    <property type="match status" value="1"/>
</dbReference>
<dbReference type="GO" id="GO:0000049">
    <property type="term" value="F:tRNA binding"/>
    <property type="evidence" value="ECO:0007669"/>
    <property type="project" value="UniProtKB-KW"/>
</dbReference>
<dbReference type="EMBL" id="QNBE01000006">
    <property type="protein sequence ID" value="RKX71566.1"/>
    <property type="molecule type" value="Genomic_DNA"/>
</dbReference>
<keyword evidence="1 9" id="KW-0820">tRNA-binding</keyword>
<dbReference type="GO" id="GO:0103016">
    <property type="term" value="F:tRNA-uridine 2-sulfurtransferase activity"/>
    <property type="evidence" value="ECO:0007669"/>
    <property type="project" value="UniProtKB-EC"/>
</dbReference>
<evidence type="ECO:0000256" key="3">
    <source>
        <dbReference type="ARBA" id="ARBA00022694"/>
    </source>
</evidence>
<dbReference type="Gene3D" id="2.40.30.10">
    <property type="entry name" value="Translation factors"/>
    <property type="match status" value="1"/>
</dbReference>
<dbReference type="Pfam" id="PF20258">
    <property type="entry name" value="tRNA_Me_trans_C"/>
    <property type="match status" value="1"/>
</dbReference>
<comment type="function">
    <text evidence="9">Catalyzes the 2-thiolation of uridine at the wobble position (U34) of tRNA, leading to the formation of s(2)U34.</text>
</comment>
<dbReference type="SUPFAM" id="SSF52402">
    <property type="entry name" value="Adenine nucleotide alpha hydrolases-like"/>
    <property type="match status" value="1"/>
</dbReference>
<feature type="domain" description="tRNA-specific 2-thiouridylase MnmA-like central" evidence="11">
    <location>
        <begin position="186"/>
        <end position="242"/>
    </location>
</feature>
<dbReference type="HAMAP" id="MF_00144">
    <property type="entry name" value="tRNA_thiouridyl_MnmA"/>
    <property type="match status" value="1"/>
</dbReference>
<evidence type="ECO:0000259" key="11">
    <source>
        <dbReference type="Pfam" id="PF20259"/>
    </source>
</evidence>
<gene>
    <name evidence="9" type="primary">mnmA</name>
    <name evidence="12" type="ORF">DRP53_01160</name>
</gene>
<dbReference type="Pfam" id="PF20259">
    <property type="entry name" value="tRNA_Me_trans_M"/>
    <property type="match status" value="1"/>
</dbReference>
<organism evidence="12 13">
    <name type="scientific">candidate division WOR-3 bacterium</name>
    <dbReference type="NCBI Taxonomy" id="2052148"/>
    <lineage>
        <taxon>Bacteria</taxon>
        <taxon>Bacteria division WOR-3</taxon>
    </lineage>
</organism>
<comment type="catalytic activity">
    <reaction evidence="8 9">
        <text>S-sulfanyl-L-cysteinyl-[protein] + uridine(34) in tRNA + AH2 + ATP = 2-thiouridine(34) in tRNA + L-cysteinyl-[protein] + A + AMP + diphosphate + H(+)</text>
        <dbReference type="Rhea" id="RHEA:47032"/>
        <dbReference type="Rhea" id="RHEA-COMP:10131"/>
        <dbReference type="Rhea" id="RHEA-COMP:11726"/>
        <dbReference type="Rhea" id="RHEA-COMP:11727"/>
        <dbReference type="Rhea" id="RHEA-COMP:11728"/>
        <dbReference type="ChEBI" id="CHEBI:13193"/>
        <dbReference type="ChEBI" id="CHEBI:15378"/>
        <dbReference type="ChEBI" id="CHEBI:17499"/>
        <dbReference type="ChEBI" id="CHEBI:29950"/>
        <dbReference type="ChEBI" id="CHEBI:30616"/>
        <dbReference type="ChEBI" id="CHEBI:33019"/>
        <dbReference type="ChEBI" id="CHEBI:61963"/>
        <dbReference type="ChEBI" id="CHEBI:65315"/>
        <dbReference type="ChEBI" id="CHEBI:87170"/>
        <dbReference type="ChEBI" id="CHEBI:456215"/>
        <dbReference type="EC" id="2.8.1.13"/>
    </reaction>
</comment>
<evidence type="ECO:0000256" key="4">
    <source>
        <dbReference type="ARBA" id="ARBA00022741"/>
    </source>
</evidence>
<dbReference type="GO" id="GO:0005737">
    <property type="term" value="C:cytoplasm"/>
    <property type="evidence" value="ECO:0007669"/>
    <property type="project" value="UniProtKB-SubCell"/>
</dbReference>
<comment type="caution">
    <text evidence="12">The sequence shown here is derived from an EMBL/GenBank/DDBJ whole genome shotgun (WGS) entry which is preliminary data.</text>
</comment>